<dbReference type="AlphaFoldDB" id="A0A7C4FFV1"/>
<dbReference type="Gene3D" id="1.10.150.240">
    <property type="entry name" value="Putative phosphatase, domain 2"/>
    <property type="match status" value="1"/>
</dbReference>
<proteinExistence type="predicted"/>
<sequence length="230" mass="25552">MPGFAAFVWDFDGVIVLTPHEDAWRIACEHWGIRGFSSRFYSRYVSGRPRLEGARNILEMLSPDLLSERGEGVVEEFAEYKTRIYRRLVEEGKYHVNWSVIGFILEARAGGIMQVLASASRNVLVLAERVRVGRLRLEELFDADVSGKGSSKLEVFRRAVEEVRSCTSADTGCIVFFDDAEAGVRAAKEVGGKAVGCFDEELTSFGADLVVKDFSQWSPGELLEALGCGR</sequence>
<reference evidence="1" key="1">
    <citation type="journal article" date="2020" name="mSystems">
        <title>Genome- and Community-Level Interaction Insights into Carbon Utilization and Element Cycling Functions of Hydrothermarchaeota in Hydrothermal Sediment.</title>
        <authorList>
            <person name="Zhou Z."/>
            <person name="Liu Y."/>
            <person name="Xu W."/>
            <person name="Pan J."/>
            <person name="Luo Z.H."/>
            <person name="Li M."/>
        </authorList>
    </citation>
    <scope>NUCLEOTIDE SEQUENCE [LARGE SCALE GENOMIC DNA]</scope>
    <source>
        <strain evidence="1">SpSt-735</strain>
    </source>
</reference>
<evidence type="ECO:0000313" key="1">
    <source>
        <dbReference type="EMBL" id="HGI44371.1"/>
    </source>
</evidence>
<name>A0A7C4FFV1_THEPE</name>
<dbReference type="InterPro" id="IPR023198">
    <property type="entry name" value="PGP-like_dom2"/>
</dbReference>
<accession>A0A7C4FFV1</accession>
<dbReference type="EMBL" id="DTFI01000244">
    <property type="protein sequence ID" value="HGI44371.1"/>
    <property type="molecule type" value="Genomic_DNA"/>
</dbReference>
<protein>
    <submittedName>
        <fullName evidence="1">HAD family phosphatase</fullName>
    </submittedName>
</protein>
<organism evidence="1">
    <name type="scientific">Thermofilum pendens</name>
    <dbReference type="NCBI Taxonomy" id="2269"/>
    <lineage>
        <taxon>Archaea</taxon>
        <taxon>Thermoproteota</taxon>
        <taxon>Thermoprotei</taxon>
        <taxon>Thermofilales</taxon>
        <taxon>Thermofilaceae</taxon>
        <taxon>Thermofilum</taxon>
    </lineage>
</organism>
<dbReference type="InterPro" id="IPR023214">
    <property type="entry name" value="HAD_sf"/>
</dbReference>
<comment type="caution">
    <text evidence="1">The sequence shown here is derived from an EMBL/GenBank/DDBJ whole genome shotgun (WGS) entry which is preliminary data.</text>
</comment>
<gene>
    <name evidence="1" type="ORF">ENV17_08320</name>
</gene>
<dbReference type="SUPFAM" id="SSF56784">
    <property type="entry name" value="HAD-like"/>
    <property type="match status" value="1"/>
</dbReference>
<dbReference type="Pfam" id="PF00702">
    <property type="entry name" value="Hydrolase"/>
    <property type="match status" value="1"/>
</dbReference>
<dbReference type="InterPro" id="IPR036412">
    <property type="entry name" value="HAD-like_sf"/>
</dbReference>
<dbReference type="Gene3D" id="3.40.50.1000">
    <property type="entry name" value="HAD superfamily/HAD-like"/>
    <property type="match status" value="1"/>
</dbReference>